<protein>
    <submittedName>
        <fullName evidence="1">Uncharacterized protein</fullName>
    </submittedName>
</protein>
<evidence type="ECO:0000313" key="1">
    <source>
        <dbReference type="EMBL" id="AGF96166.1"/>
    </source>
</evidence>
<dbReference type="AlphaFoldDB" id="M1PVA4"/>
<sequence>MQTFDFGVKEDKNNAMIKWLKKTAGIKTIRIKVRNKKSRLDGLKKAFE</sequence>
<evidence type="ECO:0000313" key="2">
    <source>
        <dbReference type="Proteomes" id="UP000011718"/>
    </source>
</evidence>
<dbReference type="EMBL" id="CP004144">
    <property type="protein sequence ID" value="AGF96166.1"/>
    <property type="molecule type" value="Genomic_DNA"/>
</dbReference>
<organism evidence="1 2">
    <name type="scientific">Methanosarcina mazei Tuc01</name>
    <dbReference type="NCBI Taxonomy" id="1236903"/>
    <lineage>
        <taxon>Archaea</taxon>
        <taxon>Methanobacteriati</taxon>
        <taxon>Methanobacteriota</taxon>
        <taxon>Stenosarchaea group</taxon>
        <taxon>Methanomicrobia</taxon>
        <taxon>Methanosarcinales</taxon>
        <taxon>Methanosarcinaceae</taxon>
        <taxon>Methanosarcina</taxon>
    </lineage>
</organism>
<reference evidence="1 2" key="1">
    <citation type="journal article" date="2013" name="Genome Announc.">
        <title>Complete Genome of a Methanosarcina mazei Strain Isolated from Sediment Samples from an Amazonian Flooded Area.</title>
        <authorList>
            <person name="Assis das Gracas D."/>
            <person name="Thiago Juca Ramos R."/>
            <person name="Vieira Araujo A.C."/>
            <person name="Zahlouth R."/>
            <person name="Ribeiro Carneiro A."/>
            <person name="Souza Lopes T."/>
            <person name="Azevedo Barauna R."/>
            <person name="Azevedo V."/>
            <person name="Cruz Schneider M.P."/>
            <person name="Pellizari V.H."/>
            <person name="Silva A."/>
        </authorList>
    </citation>
    <scope>NUCLEOTIDE SEQUENCE [LARGE SCALE GENOMIC DNA]</scope>
    <source>
        <strain evidence="1 2">Tuc01</strain>
    </source>
</reference>
<gene>
    <name evidence="1" type="ORF">MmTuc01_0758</name>
</gene>
<dbReference type="Proteomes" id="UP000011718">
    <property type="component" value="Chromosome"/>
</dbReference>
<dbReference type="KEGG" id="mmaz:MmTuc01_0758"/>
<dbReference type="HOGENOM" id="CLU_3147987_0_0_2"/>
<name>M1PVA4_METMZ</name>
<dbReference type="BioCyc" id="MMAZ1236903:G139K-719-MONOMER"/>
<accession>M1PVA4</accession>
<proteinExistence type="predicted"/>